<dbReference type="Pfam" id="PF00005">
    <property type="entry name" value="ABC_tran"/>
    <property type="match status" value="1"/>
</dbReference>
<keyword evidence="7" id="KW-0406">Ion transport</keyword>
<evidence type="ECO:0000313" key="14">
    <source>
        <dbReference type="EMBL" id="SDG25448.1"/>
    </source>
</evidence>
<evidence type="ECO:0000256" key="1">
    <source>
        <dbReference type="ARBA" id="ARBA00004202"/>
    </source>
</evidence>
<dbReference type="InterPro" id="IPR017871">
    <property type="entry name" value="ABC_transporter-like_CS"/>
</dbReference>
<keyword evidence="15" id="KW-1185">Reference proteome</keyword>
<comment type="catalytic activity">
    <reaction evidence="12">
        <text>Ni(2+)(out) + ATP + H2O = Ni(2+)(in) + ADP + phosphate + H(+)</text>
        <dbReference type="Rhea" id="RHEA:15557"/>
        <dbReference type="ChEBI" id="CHEBI:15377"/>
        <dbReference type="ChEBI" id="CHEBI:15378"/>
        <dbReference type="ChEBI" id="CHEBI:30616"/>
        <dbReference type="ChEBI" id="CHEBI:43474"/>
        <dbReference type="ChEBI" id="CHEBI:49786"/>
        <dbReference type="ChEBI" id="CHEBI:456216"/>
        <dbReference type="EC" id="7.2.2.11"/>
    </reaction>
    <physiologicalReaction direction="left-to-right" evidence="12">
        <dbReference type="Rhea" id="RHEA:15558"/>
    </physiologicalReaction>
</comment>
<keyword evidence="5 14" id="KW-0067">ATP-binding</keyword>
<keyword evidence="6" id="KW-1278">Translocase</keyword>
<evidence type="ECO:0000256" key="5">
    <source>
        <dbReference type="ARBA" id="ARBA00022840"/>
    </source>
</evidence>
<dbReference type="InterPro" id="IPR003593">
    <property type="entry name" value="AAA+_ATPase"/>
</dbReference>
<keyword evidence="8" id="KW-0472">Membrane</keyword>
<dbReference type="CDD" id="cd03257">
    <property type="entry name" value="ABC_NikE_OppD_transporters"/>
    <property type="match status" value="1"/>
</dbReference>
<evidence type="ECO:0000256" key="6">
    <source>
        <dbReference type="ARBA" id="ARBA00022967"/>
    </source>
</evidence>
<name>A0A7Z7AYR2_9EURY</name>
<gene>
    <name evidence="14" type="ORF">SAMN04488589_2521</name>
</gene>
<dbReference type="InterPro" id="IPR003439">
    <property type="entry name" value="ABC_transporter-like_ATP-bd"/>
</dbReference>
<comment type="subcellular location">
    <subcellularLocation>
        <location evidence="1">Cell membrane</location>
        <topology evidence="1">Peripheral membrane protein</topology>
    </subcellularLocation>
</comment>
<evidence type="ECO:0000313" key="15">
    <source>
        <dbReference type="Proteomes" id="UP000199259"/>
    </source>
</evidence>
<dbReference type="Pfam" id="PF08352">
    <property type="entry name" value="oligo_HPY"/>
    <property type="match status" value="1"/>
</dbReference>
<dbReference type="SUPFAM" id="SSF52540">
    <property type="entry name" value="P-loop containing nucleoside triphosphate hydrolases"/>
    <property type="match status" value="1"/>
</dbReference>
<evidence type="ECO:0000256" key="11">
    <source>
        <dbReference type="ARBA" id="ARBA00044143"/>
    </source>
</evidence>
<comment type="subunit">
    <text evidence="9">The complex is composed of two ATP-binding proteins (NikD and NikE), two transmembrane proteins (NikB and NikC) and a solute-binding protein (NikA).</text>
</comment>
<comment type="caution">
    <text evidence="14">The sequence shown here is derived from an EMBL/GenBank/DDBJ whole genome shotgun (WGS) entry which is preliminary data.</text>
</comment>
<dbReference type="EMBL" id="FNCA01000010">
    <property type="protein sequence ID" value="SDG25448.1"/>
    <property type="molecule type" value="Genomic_DNA"/>
</dbReference>
<dbReference type="FunFam" id="3.40.50.300:FF:000016">
    <property type="entry name" value="Oligopeptide ABC transporter ATP-binding component"/>
    <property type="match status" value="1"/>
</dbReference>
<evidence type="ECO:0000256" key="7">
    <source>
        <dbReference type="ARBA" id="ARBA00023065"/>
    </source>
</evidence>
<proteinExistence type="predicted"/>
<evidence type="ECO:0000256" key="4">
    <source>
        <dbReference type="ARBA" id="ARBA00022741"/>
    </source>
</evidence>
<evidence type="ECO:0000256" key="8">
    <source>
        <dbReference type="ARBA" id="ARBA00023136"/>
    </source>
</evidence>
<dbReference type="PANTHER" id="PTHR43297">
    <property type="entry name" value="OLIGOPEPTIDE TRANSPORT ATP-BINDING PROTEIN APPD"/>
    <property type="match status" value="1"/>
</dbReference>
<dbReference type="InterPro" id="IPR050388">
    <property type="entry name" value="ABC_Ni/Peptide_Import"/>
</dbReference>
<accession>A0A7Z7AYR2</accession>
<keyword evidence="3" id="KW-1003">Cell membrane</keyword>
<protein>
    <recommendedName>
        <fullName evidence="11">Nickel import system ATP-binding protein NikD</fullName>
        <ecNumber evidence="10">7.2.2.11</ecNumber>
    </recommendedName>
</protein>
<dbReference type="OrthoDB" id="18209at2157"/>
<feature type="domain" description="ABC transporter" evidence="13">
    <location>
        <begin position="7"/>
        <end position="252"/>
    </location>
</feature>
<evidence type="ECO:0000259" key="13">
    <source>
        <dbReference type="PROSITE" id="PS50893"/>
    </source>
</evidence>
<dbReference type="SMART" id="SM00382">
    <property type="entry name" value="AAA"/>
    <property type="match status" value="1"/>
</dbReference>
<evidence type="ECO:0000256" key="9">
    <source>
        <dbReference type="ARBA" id="ARBA00038669"/>
    </source>
</evidence>
<dbReference type="PROSITE" id="PS00211">
    <property type="entry name" value="ABC_TRANSPORTER_1"/>
    <property type="match status" value="1"/>
</dbReference>
<dbReference type="GO" id="GO:0005524">
    <property type="term" value="F:ATP binding"/>
    <property type="evidence" value="ECO:0007669"/>
    <property type="project" value="UniProtKB-KW"/>
</dbReference>
<dbReference type="InterPro" id="IPR027417">
    <property type="entry name" value="P-loop_NTPase"/>
</dbReference>
<evidence type="ECO:0000256" key="2">
    <source>
        <dbReference type="ARBA" id="ARBA00022448"/>
    </source>
</evidence>
<evidence type="ECO:0000256" key="12">
    <source>
        <dbReference type="ARBA" id="ARBA00048610"/>
    </source>
</evidence>
<dbReference type="InterPro" id="IPR013563">
    <property type="entry name" value="Oligopep_ABC_C"/>
</dbReference>
<dbReference type="GO" id="GO:0015413">
    <property type="term" value="F:ABC-type nickel transporter activity"/>
    <property type="evidence" value="ECO:0007669"/>
    <property type="project" value="UniProtKB-EC"/>
</dbReference>
<dbReference type="EC" id="7.2.2.11" evidence="10"/>
<evidence type="ECO:0000256" key="10">
    <source>
        <dbReference type="ARBA" id="ARBA00039098"/>
    </source>
</evidence>
<sequence>MMSLLDVQGLTVNFSTKEGIHYVLKNVDFNINKGEIVGLIGESGSGKSTLAMTILDINSRSREMSGNISFSGEKIDNIKKEKMRQLRGKRIGFVPQSSMNALNPLVKIKSQFFESIKAHTNMSREEMLSLTTRSLEMVGITPSRMNSCPYEFSGGQRQRIMIALSMLLSPELIIADEPTTALDATVQLKIIELLKNVVQQKQTSMLVISHDLHTISKICDRIYIMYAGRIVETGTRDEILNNPVHPYTQKLLASRLPLMCEPVRVKGISGTPPSTLKKYEVCEFMERCDRVSEICRTVRPPECTGSMKVACHLGCNLECHPE</sequence>
<dbReference type="PROSITE" id="PS50893">
    <property type="entry name" value="ABC_TRANSPORTER_2"/>
    <property type="match status" value="1"/>
</dbReference>
<dbReference type="PANTHER" id="PTHR43297:SF13">
    <property type="entry name" value="NICKEL ABC TRANSPORTER, ATP-BINDING PROTEIN"/>
    <property type="match status" value="1"/>
</dbReference>
<dbReference type="AlphaFoldDB" id="A0A7Z7AYR2"/>
<dbReference type="GO" id="GO:0015833">
    <property type="term" value="P:peptide transport"/>
    <property type="evidence" value="ECO:0007669"/>
    <property type="project" value="InterPro"/>
</dbReference>
<dbReference type="RefSeq" id="WP_091710801.1">
    <property type="nucleotide sequence ID" value="NZ_FNCA01000010.1"/>
</dbReference>
<dbReference type="Gene3D" id="3.40.50.300">
    <property type="entry name" value="P-loop containing nucleotide triphosphate hydrolases"/>
    <property type="match status" value="1"/>
</dbReference>
<evidence type="ECO:0000256" key="3">
    <source>
        <dbReference type="ARBA" id="ARBA00022475"/>
    </source>
</evidence>
<dbReference type="Proteomes" id="UP000199259">
    <property type="component" value="Unassembled WGS sequence"/>
</dbReference>
<keyword evidence="2" id="KW-0813">Transport</keyword>
<dbReference type="GO" id="GO:0005886">
    <property type="term" value="C:plasma membrane"/>
    <property type="evidence" value="ECO:0007669"/>
    <property type="project" value="UniProtKB-SubCell"/>
</dbReference>
<organism evidence="14 15">
    <name type="scientific">Methanolobus vulcani</name>
    <dbReference type="NCBI Taxonomy" id="38026"/>
    <lineage>
        <taxon>Archaea</taxon>
        <taxon>Methanobacteriati</taxon>
        <taxon>Methanobacteriota</taxon>
        <taxon>Stenosarchaea group</taxon>
        <taxon>Methanomicrobia</taxon>
        <taxon>Methanosarcinales</taxon>
        <taxon>Methanosarcinaceae</taxon>
        <taxon>Methanolobus</taxon>
    </lineage>
</organism>
<reference evidence="14 15" key="1">
    <citation type="submission" date="2016-10" db="EMBL/GenBank/DDBJ databases">
        <authorList>
            <person name="Varghese N."/>
            <person name="Submissions S."/>
        </authorList>
    </citation>
    <scope>NUCLEOTIDE SEQUENCE [LARGE SCALE GENOMIC DNA]</scope>
    <source>
        <strain evidence="14 15">PL 12/M</strain>
    </source>
</reference>
<dbReference type="GO" id="GO:0016887">
    <property type="term" value="F:ATP hydrolysis activity"/>
    <property type="evidence" value="ECO:0007669"/>
    <property type="project" value="InterPro"/>
</dbReference>
<keyword evidence="4" id="KW-0547">Nucleotide-binding</keyword>
<dbReference type="NCBIfam" id="TIGR01727">
    <property type="entry name" value="oligo_HPY"/>
    <property type="match status" value="1"/>
</dbReference>